<dbReference type="GO" id="GO:0016747">
    <property type="term" value="F:acyltransferase activity, transferring groups other than amino-acyl groups"/>
    <property type="evidence" value="ECO:0007669"/>
    <property type="project" value="InterPro"/>
</dbReference>
<organism evidence="2">
    <name type="scientific">viral metagenome</name>
    <dbReference type="NCBI Taxonomy" id="1070528"/>
    <lineage>
        <taxon>unclassified sequences</taxon>
        <taxon>metagenomes</taxon>
        <taxon>organismal metagenomes</taxon>
    </lineage>
</organism>
<dbReference type="SUPFAM" id="SSF55729">
    <property type="entry name" value="Acyl-CoA N-acyltransferases (Nat)"/>
    <property type="match status" value="1"/>
</dbReference>
<dbReference type="AlphaFoldDB" id="A0A6C0AT84"/>
<evidence type="ECO:0000259" key="1">
    <source>
        <dbReference type="Pfam" id="PF13673"/>
    </source>
</evidence>
<feature type="domain" description="N-acetyltransferase" evidence="1">
    <location>
        <begin position="94"/>
        <end position="157"/>
    </location>
</feature>
<dbReference type="InterPro" id="IPR016181">
    <property type="entry name" value="Acyl_CoA_acyltransferase"/>
</dbReference>
<dbReference type="EMBL" id="MN740803">
    <property type="protein sequence ID" value="QHS82485.1"/>
    <property type="molecule type" value="Genomic_DNA"/>
</dbReference>
<accession>A0A6C0AT84</accession>
<evidence type="ECO:0000313" key="2">
    <source>
        <dbReference type="EMBL" id="QHS82485.1"/>
    </source>
</evidence>
<dbReference type="InterPro" id="IPR000182">
    <property type="entry name" value="GNAT_dom"/>
</dbReference>
<proteinExistence type="predicted"/>
<name>A0A6C0AT84_9ZZZZ</name>
<sequence length="185" mass="22009">MNFYSEDIINDIIDNSPLEELIDKIDEFRATNMYIFLKYAGTSIGPVYTNAMIKNERNSMAYHCLDTEFDIYNCPSIMVYRRFPNTETNEIIYYILLICTKTKFKGMGYAKKLLDGFVERVKKDTEEERNEKKVKIALSSVEEAVTFYEEYGFKWTRKSLIDHKPLTWFEAFDETKEYFIMELDI</sequence>
<dbReference type="Gene3D" id="3.40.630.30">
    <property type="match status" value="1"/>
</dbReference>
<dbReference type="Pfam" id="PF13673">
    <property type="entry name" value="Acetyltransf_10"/>
    <property type="match status" value="1"/>
</dbReference>
<protein>
    <recommendedName>
        <fullName evidence="1">N-acetyltransferase domain-containing protein</fullName>
    </recommendedName>
</protein>
<reference evidence="2" key="1">
    <citation type="journal article" date="2020" name="Nature">
        <title>Giant virus diversity and host interactions through global metagenomics.</title>
        <authorList>
            <person name="Schulz F."/>
            <person name="Roux S."/>
            <person name="Paez-Espino D."/>
            <person name="Jungbluth S."/>
            <person name="Walsh D.A."/>
            <person name="Denef V.J."/>
            <person name="McMahon K.D."/>
            <person name="Konstantinidis K.T."/>
            <person name="Eloe-Fadrosh E.A."/>
            <person name="Kyrpides N.C."/>
            <person name="Woyke T."/>
        </authorList>
    </citation>
    <scope>NUCLEOTIDE SEQUENCE</scope>
    <source>
        <strain evidence="2">GVMAG-S-1101171-111</strain>
    </source>
</reference>